<accession>A0ABV7GAA3</accession>
<reference evidence="2" key="1">
    <citation type="journal article" date="2019" name="Int. J. Syst. Evol. Microbiol.">
        <title>The Global Catalogue of Microorganisms (GCM) 10K type strain sequencing project: providing services to taxonomists for standard genome sequencing and annotation.</title>
        <authorList>
            <consortium name="The Broad Institute Genomics Platform"/>
            <consortium name="The Broad Institute Genome Sequencing Center for Infectious Disease"/>
            <person name="Wu L."/>
            <person name="Ma J."/>
        </authorList>
    </citation>
    <scope>NUCLEOTIDE SEQUENCE [LARGE SCALE GENOMIC DNA]</scope>
    <source>
        <strain evidence="2">KCTC 52277</strain>
    </source>
</reference>
<sequence>MSKFPVAVDFDMVGKYPAATKSGGGYFYDDVLEFRVWCRPWLGAPDEFDGEIYYYAFSNFEEAHEFSQSTKGSEDPLVLIRQLEWINEPEQGQYIHEKGERITEWLVDWLEGGKREPDSITNFIESEGNA</sequence>
<name>A0ABV7GAA3_9GAMM</name>
<gene>
    <name evidence="1" type="ORF">ACFOE0_08655</name>
</gene>
<protein>
    <submittedName>
        <fullName evidence="1">GCN5 family acetyltransferase</fullName>
    </submittedName>
</protein>
<keyword evidence="2" id="KW-1185">Reference proteome</keyword>
<organism evidence="1 2">
    <name type="scientific">Shewanella submarina</name>
    <dbReference type="NCBI Taxonomy" id="2016376"/>
    <lineage>
        <taxon>Bacteria</taxon>
        <taxon>Pseudomonadati</taxon>
        <taxon>Pseudomonadota</taxon>
        <taxon>Gammaproteobacteria</taxon>
        <taxon>Alteromonadales</taxon>
        <taxon>Shewanellaceae</taxon>
        <taxon>Shewanella</taxon>
    </lineage>
</organism>
<dbReference type="EMBL" id="JBHRTD010000011">
    <property type="protein sequence ID" value="MFC3138255.1"/>
    <property type="molecule type" value="Genomic_DNA"/>
</dbReference>
<dbReference type="RefSeq" id="WP_248937838.1">
    <property type="nucleotide sequence ID" value="NZ_JAKILF010000016.1"/>
</dbReference>
<proteinExistence type="predicted"/>
<dbReference type="Proteomes" id="UP001595621">
    <property type="component" value="Unassembled WGS sequence"/>
</dbReference>
<comment type="caution">
    <text evidence="1">The sequence shown here is derived from an EMBL/GenBank/DDBJ whole genome shotgun (WGS) entry which is preliminary data.</text>
</comment>
<evidence type="ECO:0000313" key="2">
    <source>
        <dbReference type="Proteomes" id="UP001595621"/>
    </source>
</evidence>
<evidence type="ECO:0000313" key="1">
    <source>
        <dbReference type="EMBL" id="MFC3138255.1"/>
    </source>
</evidence>